<dbReference type="AlphaFoldDB" id="K0X7V3"/>
<dbReference type="Pfam" id="PF01035">
    <property type="entry name" value="DNA_binding_1"/>
    <property type="match status" value="1"/>
</dbReference>
<name>K0X7V3_9BACT</name>
<protein>
    <submittedName>
        <fullName evidence="8">Methylated-DNA-[protein]-cysteine S-methyltransferase</fullName>
    </submittedName>
</protein>
<dbReference type="GO" id="GO:0003908">
    <property type="term" value="F:methylated-DNA-[protein]-cysteine S-methyltransferase activity"/>
    <property type="evidence" value="ECO:0007669"/>
    <property type="project" value="UniProtKB-EC"/>
</dbReference>
<dbReference type="PROSITE" id="PS00374">
    <property type="entry name" value="MGMT"/>
    <property type="match status" value="1"/>
</dbReference>
<dbReference type="PANTHER" id="PTHR42942">
    <property type="entry name" value="6-O-METHYLGUANINE DNA METHYLTRANSFERASE"/>
    <property type="match status" value="1"/>
</dbReference>
<comment type="caution">
    <text evidence="8">The sequence shown here is derived from an EMBL/GenBank/DDBJ whole genome shotgun (WGS) entry which is preliminary data.</text>
</comment>
<evidence type="ECO:0000313" key="9">
    <source>
        <dbReference type="Proteomes" id="UP000006044"/>
    </source>
</evidence>
<dbReference type="InterPro" id="IPR001497">
    <property type="entry name" value="MethylDNA_cys_MeTrfase_AS"/>
</dbReference>
<gene>
    <name evidence="8" type="ORF">HMPREF9448_01601</name>
</gene>
<accession>K0X7V3</accession>
<dbReference type="InterPro" id="IPR014048">
    <property type="entry name" value="MethylDNA_cys_MeTrfase_DNA-bd"/>
</dbReference>
<dbReference type="HOGENOM" id="CLU_000445_52_5_10"/>
<dbReference type="OrthoDB" id="9132167at2"/>
<dbReference type="Gene3D" id="1.10.10.10">
    <property type="entry name" value="Winged helix-like DNA-binding domain superfamily/Winged helix DNA-binding domain"/>
    <property type="match status" value="1"/>
</dbReference>
<evidence type="ECO:0000256" key="2">
    <source>
        <dbReference type="ARBA" id="ARBA00022603"/>
    </source>
</evidence>
<dbReference type="EMBL" id="ADLE01000011">
    <property type="protein sequence ID" value="EJZ63764.1"/>
    <property type="molecule type" value="Genomic_DNA"/>
</dbReference>
<dbReference type="SUPFAM" id="SSF46767">
    <property type="entry name" value="Methylated DNA-protein cysteine methyltransferase, C-terminal domain"/>
    <property type="match status" value="1"/>
</dbReference>
<dbReference type="CDD" id="cd06445">
    <property type="entry name" value="ATase"/>
    <property type="match status" value="1"/>
</dbReference>
<keyword evidence="9" id="KW-1185">Reference proteome</keyword>
<dbReference type="GO" id="GO:0032259">
    <property type="term" value="P:methylation"/>
    <property type="evidence" value="ECO:0007669"/>
    <property type="project" value="UniProtKB-KW"/>
</dbReference>
<dbReference type="Proteomes" id="UP000006044">
    <property type="component" value="Unassembled WGS sequence"/>
</dbReference>
<evidence type="ECO:0000256" key="5">
    <source>
        <dbReference type="ARBA" id="ARBA00023204"/>
    </source>
</evidence>
<dbReference type="PANTHER" id="PTHR42942:SF1">
    <property type="entry name" value="ALKYLTRANSFERASE-LIKE PROTEIN 1"/>
    <property type="match status" value="1"/>
</dbReference>
<evidence type="ECO:0000256" key="4">
    <source>
        <dbReference type="ARBA" id="ARBA00022763"/>
    </source>
</evidence>
<evidence type="ECO:0000256" key="1">
    <source>
        <dbReference type="ARBA" id="ARBA00001286"/>
    </source>
</evidence>
<comment type="catalytic activity">
    <reaction evidence="1">
        <text>a 4-O-methyl-thymidine in DNA + L-cysteinyl-[protein] = a thymidine in DNA + S-methyl-L-cysteinyl-[protein]</text>
        <dbReference type="Rhea" id="RHEA:53428"/>
        <dbReference type="Rhea" id="RHEA-COMP:10131"/>
        <dbReference type="Rhea" id="RHEA-COMP:10132"/>
        <dbReference type="Rhea" id="RHEA-COMP:13555"/>
        <dbReference type="Rhea" id="RHEA-COMP:13556"/>
        <dbReference type="ChEBI" id="CHEBI:29950"/>
        <dbReference type="ChEBI" id="CHEBI:82612"/>
        <dbReference type="ChEBI" id="CHEBI:137386"/>
        <dbReference type="ChEBI" id="CHEBI:137387"/>
        <dbReference type="EC" id="2.1.1.63"/>
    </reaction>
</comment>
<feature type="domain" description="Methylated-DNA-[protein]-cysteine S-methyltransferase DNA binding" evidence="7">
    <location>
        <begin position="7"/>
        <end position="84"/>
    </location>
</feature>
<evidence type="ECO:0000256" key="3">
    <source>
        <dbReference type="ARBA" id="ARBA00022679"/>
    </source>
</evidence>
<keyword evidence="4" id="KW-0227">DNA damage</keyword>
<comment type="catalytic activity">
    <reaction evidence="6">
        <text>a 6-O-methyl-2'-deoxyguanosine in DNA + L-cysteinyl-[protein] = S-methyl-L-cysteinyl-[protein] + a 2'-deoxyguanosine in DNA</text>
        <dbReference type="Rhea" id="RHEA:24000"/>
        <dbReference type="Rhea" id="RHEA-COMP:10131"/>
        <dbReference type="Rhea" id="RHEA-COMP:10132"/>
        <dbReference type="Rhea" id="RHEA-COMP:11367"/>
        <dbReference type="Rhea" id="RHEA-COMP:11368"/>
        <dbReference type="ChEBI" id="CHEBI:29950"/>
        <dbReference type="ChEBI" id="CHEBI:82612"/>
        <dbReference type="ChEBI" id="CHEBI:85445"/>
        <dbReference type="ChEBI" id="CHEBI:85448"/>
        <dbReference type="EC" id="2.1.1.63"/>
    </reaction>
</comment>
<organism evidence="8 9">
    <name type="scientific">Barnesiella intestinihominis YIT 11860</name>
    <dbReference type="NCBI Taxonomy" id="742726"/>
    <lineage>
        <taxon>Bacteria</taxon>
        <taxon>Pseudomonadati</taxon>
        <taxon>Bacteroidota</taxon>
        <taxon>Bacteroidia</taxon>
        <taxon>Bacteroidales</taxon>
        <taxon>Barnesiellaceae</taxon>
        <taxon>Barnesiella</taxon>
    </lineage>
</organism>
<dbReference type="eggNOG" id="COG3695">
    <property type="taxonomic scope" value="Bacteria"/>
</dbReference>
<dbReference type="InterPro" id="IPR036217">
    <property type="entry name" value="MethylDNA_cys_MeTrfase_DNAb"/>
</dbReference>
<dbReference type="RefSeq" id="WP_008862062.1">
    <property type="nucleotide sequence ID" value="NZ_JH815204.1"/>
</dbReference>
<keyword evidence="3 8" id="KW-0808">Transferase</keyword>
<dbReference type="GeneID" id="77848854"/>
<keyword evidence="2 8" id="KW-0489">Methyltransferase</keyword>
<evidence type="ECO:0000256" key="6">
    <source>
        <dbReference type="ARBA" id="ARBA00049348"/>
    </source>
</evidence>
<dbReference type="NCBIfam" id="TIGR00589">
    <property type="entry name" value="ogt"/>
    <property type="match status" value="1"/>
</dbReference>
<dbReference type="InterPro" id="IPR036388">
    <property type="entry name" value="WH-like_DNA-bd_sf"/>
</dbReference>
<dbReference type="InterPro" id="IPR052520">
    <property type="entry name" value="ATL_DNA_repair"/>
</dbReference>
<reference evidence="8 9" key="1">
    <citation type="submission" date="2012-08" db="EMBL/GenBank/DDBJ databases">
        <title>The Genome Sequence of Barnesiella intestinihominis YIT 11860.</title>
        <authorList>
            <consortium name="The Broad Institute Genome Sequencing Platform"/>
            <person name="Earl A."/>
            <person name="Ward D."/>
            <person name="Feldgarden M."/>
            <person name="Gevers D."/>
            <person name="Morotomi M."/>
            <person name="Walker B."/>
            <person name="Young S.K."/>
            <person name="Zeng Q."/>
            <person name="Gargeya S."/>
            <person name="Fitzgerald M."/>
            <person name="Haas B."/>
            <person name="Abouelleil A."/>
            <person name="Alvarado L."/>
            <person name="Arachchi H.M."/>
            <person name="Berlin A.M."/>
            <person name="Chapman S.B."/>
            <person name="Goldberg J."/>
            <person name="Griggs A."/>
            <person name="Gujja S."/>
            <person name="Hansen M."/>
            <person name="Howarth C."/>
            <person name="Imamovic A."/>
            <person name="Larimer J."/>
            <person name="McCowen C."/>
            <person name="Montmayeur A."/>
            <person name="Murphy C."/>
            <person name="Neiman D."/>
            <person name="Pearson M."/>
            <person name="Priest M."/>
            <person name="Roberts A."/>
            <person name="Saif S."/>
            <person name="Shea T."/>
            <person name="Sisk P."/>
            <person name="Sykes S."/>
            <person name="Wortman J."/>
            <person name="Nusbaum C."/>
            <person name="Birren B."/>
        </authorList>
    </citation>
    <scope>NUCLEOTIDE SEQUENCE [LARGE SCALE GENOMIC DNA]</scope>
    <source>
        <strain evidence="8 9">YIT 11860</strain>
    </source>
</reference>
<proteinExistence type="predicted"/>
<evidence type="ECO:0000313" key="8">
    <source>
        <dbReference type="EMBL" id="EJZ63764.1"/>
    </source>
</evidence>
<sequence length="103" mass="11900">MSCVPDDFYEQVYNIVSQVPSGTVITFKSIAVLMGYPQHARLVGRALKLVPKNLNIPCHRVVNCQGRLVPDWIEQKELLSREGISFTPKGYVDMKRFAWRFWD</sequence>
<dbReference type="STRING" id="742726.HMPREF9448_01601"/>
<evidence type="ECO:0000259" key="7">
    <source>
        <dbReference type="Pfam" id="PF01035"/>
    </source>
</evidence>
<dbReference type="GO" id="GO:0006281">
    <property type="term" value="P:DNA repair"/>
    <property type="evidence" value="ECO:0007669"/>
    <property type="project" value="UniProtKB-KW"/>
</dbReference>
<keyword evidence="5" id="KW-0234">DNA repair</keyword>